<dbReference type="GO" id="GO:0005634">
    <property type="term" value="C:nucleus"/>
    <property type="evidence" value="ECO:0007669"/>
    <property type="project" value="TreeGrafter"/>
</dbReference>
<gene>
    <name evidence="4" type="ORF">ECPE_LOCUS6283</name>
</gene>
<evidence type="ECO:0000259" key="2">
    <source>
        <dbReference type="Pfam" id="PF05185"/>
    </source>
</evidence>
<dbReference type="GO" id="GO:0006355">
    <property type="term" value="P:regulation of DNA-templated transcription"/>
    <property type="evidence" value="ECO:0007669"/>
    <property type="project" value="TreeGrafter"/>
</dbReference>
<keyword evidence="1" id="KW-0949">S-adenosyl-L-methionine</keyword>
<dbReference type="Pfam" id="PF05185">
    <property type="entry name" value="PRMT5"/>
    <property type="match status" value="1"/>
</dbReference>
<evidence type="ECO:0000313" key="5">
    <source>
        <dbReference type="Proteomes" id="UP000272942"/>
    </source>
</evidence>
<sequence>MYFARNSLIRTRSAILNFIQAIYKALVHRSTKANSKGNHAHPENESSCQVVMVLGAGRGPLVNATLSASERANCPVRVYVVEKNPNALYTLQDRMTHEWRGLDVHLIAGDMRELDVPEKADIFVSELLGSFGDNELSPECLDGAQPHLKDLQESNARYTICTFPMDHEAIVHGLAGYFEAVLFDDVTLSTHPQRHSPQMVSWFPLAIPIERPQHVRPGERVTVHLWRVVEPRHVWYEWALTEPRPSRIHNAAGQAYKIAL</sequence>
<dbReference type="InterPro" id="IPR035248">
    <property type="entry name" value="PRMT5_C"/>
</dbReference>
<dbReference type="InterPro" id="IPR035075">
    <property type="entry name" value="PRMT5"/>
</dbReference>
<reference evidence="6" key="1">
    <citation type="submission" date="2016-06" db="UniProtKB">
        <authorList>
            <consortium name="WormBaseParasite"/>
        </authorList>
    </citation>
    <scope>IDENTIFICATION</scope>
</reference>
<dbReference type="Proteomes" id="UP000272942">
    <property type="component" value="Unassembled WGS sequence"/>
</dbReference>
<dbReference type="GO" id="GO:0005829">
    <property type="term" value="C:cytosol"/>
    <property type="evidence" value="ECO:0007669"/>
    <property type="project" value="TreeGrafter"/>
</dbReference>
<dbReference type="PANTHER" id="PTHR10738">
    <property type="entry name" value="PROTEIN ARGININE N-METHYLTRANSFERASE 5"/>
    <property type="match status" value="1"/>
</dbReference>
<dbReference type="PANTHER" id="PTHR10738:SF0">
    <property type="entry name" value="PROTEIN ARGININE N-METHYLTRANSFERASE 5"/>
    <property type="match status" value="1"/>
</dbReference>
<protein>
    <submittedName>
        <fullName evidence="6">Protein arginine N-methyltransferase</fullName>
    </submittedName>
</protein>
<evidence type="ECO:0000259" key="3">
    <source>
        <dbReference type="Pfam" id="PF17286"/>
    </source>
</evidence>
<dbReference type="WBParaSite" id="ECPE_0000629601-mRNA-1">
    <property type="protein sequence ID" value="ECPE_0000629601-mRNA-1"/>
    <property type="gene ID" value="ECPE_0000629601"/>
</dbReference>
<dbReference type="OrthoDB" id="1368803at2759"/>
<reference evidence="4 5" key="2">
    <citation type="submission" date="2018-11" db="EMBL/GenBank/DDBJ databases">
        <authorList>
            <consortium name="Pathogen Informatics"/>
        </authorList>
    </citation>
    <scope>NUCLEOTIDE SEQUENCE [LARGE SCALE GENOMIC DNA]</scope>
    <source>
        <strain evidence="4 5">Egypt</strain>
    </source>
</reference>
<keyword evidence="5" id="KW-1185">Reference proteome</keyword>
<evidence type="ECO:0000313" key="6">
    <source>
        <dbReference type="WBParaSite" id="ECPE_0000629601-mRNA-1"/>
    </source>
</evidence>
<feature type="domain" description="PRMT5 arginine-N-methyltransferase" evidence="2">
    <location>
        <begin position="19"/>
        <end position="150"/>
    </location>
</feature>
<dbReference type="EMBL" id="UZAN01043277">
    <property type="protein sequence ID" value="VDP77928.1"/>
    <property type="molecule type" value="Genomic_DNA"/>
</dbReference>
<evidence type="ECO:0000256" key="1">
    <source>
        <dbReference type="ARBA" id="ARBA00022691"/>
    </source>
</evidence>
<accession>A0A183AH48</accession>
<feature type="domain" description="PRMT5 oligomerisation" evidence="3">
    <location>
        <begin position="151"/>
        <end position="258"/>
    </location>
</feature>
<dbReference type="SUPFAM" id="SSF53335">
    <property type="entry name" value="S-adenosyl-L-methionine-dependent methyltransferases"/>
    <property type="match status" value="1"/>
</dbReference>
<dbReference type="Pfam" id="PF17286">
    <property type="entry name" value="PRMT5_C"/>
    <property type="match status" value="1"/>
</dbReference>
<dbReference type="GO" id="GO:0016274">
    <property type="term" value="F:protein-arginine N-methyltransferase activity"/>
    <property type="evidence" value="ECO:0007669"/>
    <property type="project" value="InterPro"/>
</dbReference>
<evidence type="ECO:0000313" key="4">
    <source>
        <dbReference type="EMBL" id="VDP77928.1"/>
    </source>
</evidence>
<dbReference type="InterPro" id="IPR025799">
    <property type="entry name" value="Arg_MeTrfase"/>
</dbReference>
<proteinExistence type="predicted"/>
<name>A0A183AH48_9TREM</name>
<dbReference type="AlphaFoldDB" id="A0A183AH48"/>
<dbReference type="Gene3D" id="3.40.50.150">
    <property type="entry name" value="Vaccinia Virus protein VP39"/>
    <property type="match status" value="1"/>
</dbReference>
<dbReference type="InterPro" id="IPR029063">
    <property type="entry name" value="SAM-dependent_MTases_sf"/>
</dbReference>
<organism evidence="6">
    <name type="scientific">Echinostoma caproni</name>
    <dbReference type="NCBI Taxonomy" id="27848"/>
    <lineage>
        <taxon>Eukaryota</taxon>
        <taxon>Metazoa</taxon>
        <taxon>Spiralia</taxon>
        <taxon>Lophotrochozoa</taxon>
        <taxon>Platyhelminthes</taxon>
        <taxon>Trematoda</taxon>
        <taxon>Digenea</taxon>
        <taxon>Plagiorchiida</taxon>
        <taxon>Echinostomata</taxon>
        <taxon>Echinostomatoidea</taxon>
        <taxon>Echinostomatidae</taxon>
        <taxon>Echinostoma</taxon>
    </lineage>
</organism>